<accession>A0A3A5MG78</accession>
<evidence type="ECO:0000313" key="2">
    <source>
        <dbReference type="EMBL" id="RJT89137.1"/>
    </source>
</evidence>
<feature type="transmembrane region" description="Helical" evidence="1">
    <location>
        <begin position="94"/>
        <end position="115"/>
    </location>
</feature>
<feature type="transmembrane region" description="Helical" evidence="1">
    <location>
        <begin position="142"/>
        <end position="163"/>
    </location>
</feature>
<feature type="transmembrane region" description="Helical" evidence="1">
    <location>
        <begin position="175"/>
        <end position="198"/>
    </location>
</feature>
<organism evidence="2 3">
    <name type="scientific">Cryobacterium melibiosiphilum</name>
    <dbReference type="NCBI Taxonomy" id="995039"/>
    <lineage>
        <taxon>Bacteria</taxon>
        <taxon>Bacillati</taxon>
        <taxon>Actinomycetota</taxon>
        <taxon>Actinomycetes</taxon>
        <taxon>Micrococcales</taxon>
        <taxon>Microbacteriaceae</taxon>
        <taxon>Cryobacterium</taxon>
    </lineage>
</organism>
<keyword evidence="3" id="KW-1185">Reference proteome</keyword>
<dbReference type="RefSeq" id="WP_119973849.1">
    <property type="nucleotide sequence ID" value="NZ_JBHSQA010000018.1"/>
</dbReference>
<comment type="caution">
    <text evidence="2">The sequence shown here is derived from an EMBL/GenBank/DDBJ whole genome shotgun (WGS) entry which is preliminary data.</text>
</comment>
<keyword evidence="1" id="KW-0472">Membrane</keyword>
<feature type="transmembrane region" description="Helical" evidence="1">
    <location>
        <begin position="205"/>
        <end position="224"/>
    </location>
</feature>
<keyword evidence="1" id="KW-1133">Transmembrane helix</keyword>
<evidence type="ECO:0000256" key="1">
    <source>
        <dbReference type="SAM" id="Phobius"/>
    </source>
</evidence>
<proteinExistence type="predicted"/>
<dbReference type="GO" id="GO:0005886">
    <property type="term" value="C:plasma membrane"/>
    <property type="evidence" value="ECO:0007669"/>
    <property type="project" value="UniProtKB-SubCell"/>
</dbReference>
<evidence type="ECO:0000313" key="3">
    <source>
        <dbReference type="Proteomes" id="UP000272015"/>
    </source>
</evidence>
<dbReference type="Proteomes" id="UP000272015">
    <property type="component" value="Unassembled WGS sequence"/>
</dbReference>
<dbReference type="Pfam" id="PF12679">
    <property type="entry name" value="ABC2_membrane_2"/>
    <property type="match status" value="1"/>
</dbReference>
<name>A0A3A5MG78_9MICO</name>
<reference evidence="2 3" key="1">
    <citation type="submission" date="2018-09" db="EMBL/GenBank/DDBJ databases">
        <title>Novel species of Cryobacterium.</title>
        <authorList>
            <person name="Liu Q."/>
            <person name="Xin Y.-H."/>
        </authorList>
    </citation>
    <scope>NUCLEOTIDE SEQUENCE [LARGE SCALE GENOMIC DNA]</scope>
    <source>
        <strain evidence="2 3">Hh39</strain>
    </source>
</reference>
<feature type="transmembrane region" description="Helical" evidence="1">
    <location>
        <begin position="36"/>
        <end position="54"/>
    </location>
</feature>
<dbReference type="AlphaFoldDB" id="A0A3A5MG78"/>
<dbReference type="EMBL" id="QZVS01000076">
    <property type="protein sequence ID" value="RJT89137.1"/>
    <property type="molecule type" value="Genomic_DNA"/>
</dbReference>
<gene>
    <name evidence="2" type="ORF">D6T64_07675</name>
</gene>
<feature type="transmembrane region" description="Helical" evidence="1">
    <location>
        <begin position="255"/>
        <end position="276"/>
    </location>
</feature>
<dbReference type="OrthoDB" id="3686802at2"/>
<keyword evidence="1" id="KW-0812">Transmembrane</keyword>
<dbReference type="GO" id="GO:0140359">
    <property type="term" value="F:ABC-type transporter activity"/>
    <property type="evidence" value="ECO:0007669"/>
    <property type="project" value="InterPro"/>
</dbReference>
<protein>
    <submittedName>
        <fullName evidence="2">ABC transporter permease</fullName>
    </submittedName>
</protein>
<sequence>MTTIVPTAPVHAITPTVRRAPFPIFGKVFTDSWRSLIGWGAGLAAASALYLPLFPSMSGDASMQELINSLPPELTRTINYDQIGTGSGYAQATLFGLMGFLLLSIAAISWGAAALGGDEESGQLELTLAHGVTRIEVAVQRYLAMAVKILILAGILFLAVWVLDEPSELNIAVENLLGTSALFAGLILFTGSVAILCGALTGRRVWGIAGGAAVAVIGYVFNAIGNQSPDLEWLHNLSPYSWAFSANPMTNGADWGTVAAFFGLSLLLGAVTAFVLRQRDIGV</sequence>